<dbReference type="AlphaFoldDB" id="A0A5B0DUK4"/>
<dbReference type="Proteomes" id="UP000324738">
    <property type="component" value="Unassembled WGS sequence"/>
</dbReference>
<evidence type="ECO:0000313" key="4">
    <source>
        <dbReference type="Proteomes" id="UP000324738"/>
    </source>
</evidence>
<keyword evidence="4" id="KW-1185">Reference proteome</keyword>
<reference evidence="3 4" key="1">
    <citation type="submission" date="2019-08" db="EMBL/GenBank/DDBJ databases">
        <title>Aureimonas fodiniaquatilis sp. nov., isolated from a coal mine wastewater.</title>
        <authorList>
            <person name="Kim W."/>
        </authorList>
    </citation>
    <scope>NUCLEOTIDE SEQUENCE [LARGE SCALE GENOMIC DNA]</scope>
    <source>
        <strain evidence="3 4">CAU 1482</strain>
    </source>
</reference>
<gene>
    <name evidence="3" type="ORF">FPY71_15085</name>
</gene>
<protein>
    <submittedName>
        <fullName evidence="3">DUF2945 domain-containing protein</fullName>
    </submittedName>
</protein>
<evidence type="ECO:0000313" key="3">
    <source>
        <dbReference type="EMBL" id="KAA0968889.1"/>
    </source>
</evidence>
<feature type="region of interest" description="Disordered" evidence="1">
    <location>
        <begin position="1"/>
        <end position="69"/>
    </location>
</feature>
<feature type="domain" description="Hypervirulence associated protein TUDOR" evidence="2">
    <location>
        <begin position="8"/>
        <end position="66"/>
    </location>
</feature>
<evidence type="ECO:0000256" key="1">
    <source>
        <dbReference type="SAM" id="MobiDB-lite"/>
    </source>
</evidence>
<dbReference type="InterPro" id="IPR021331">
    <property type="entry name" value="Hva1_TUDOR"/>
</dbReference>
<dbReference type="Gene3D" id="2.30.30.1060">
    <property type="match status" value="1"/>
</dbReference>
<dbReference type="OrthoDB" id="71751at2"/>
<comment type="caution">
    <text evidence="3">The sequence shown here is derived from an EMBL/GenBank/DDBJ whole genome shotgun (WGS) entry which is preliminary data.</text>
</comment>
<feature type="compositionally biased region" description="Basic and acidic residues" evidence="1">
    <location>
        <begin position="20"/>
        <end position="34"/>
    </location>
</feature>
<proteinExistence type="predicted"/>
<name>A0A5B0DUK4_9HYPH</name>
<evidence type="ECO:0000259" key="2">
    <source>
        <dbReference type="Pfam" id="PF11160"/>
    </source>
</evidence>
<sequence length="69" mass="7463">MTDTLKKGDKVSWNTSQGKTEGKVVKKQTSDTKIKGHVVKASKDDPQVIVQSSKSGKKAAHKPDALKKT</sequence>
<dbReference type="Pfam" id="PF11160">
    <property type="entry name" value="Hva1_TUDOR"/>
    <property type="match status" value="1"/>
</dbReference>
<dbReference type="EMBL" id="VTWH01000004">
    <property type="protein sequence ID" value="KAA0968889.1"/>
    <property type="molecule type" value="Genomic_DNA"/>
</dbReference>
<accession>A0A5B0DUK4</accession>
<dbReference type="RefSeq" id="WP_149301163.1">
    <property type="nucleotide sequence ID" value="NZ_VTWH01000004.1"/>
</dbReference>
<organism evidence="3 4">
    <name type="scientific">Aureimonas fodinaquatilis</name>
    <dbReference type="NCBI Taxonomy" id="2565783"/>
    <lineage>
        <taxon>Bacteria</taxon>
        <taxon>Pseudomonadati</taxon>
        <taxon>Pseudomonadota</taxon>
        <taxon>Alphaproteobacteria</taxon>
        <taxon>Hyphomicrobiales</taxon>
        <taxon>Aurantimonadaceae</taxon>
        <taxon>Aureimonas</taxon>
    </lineage>
</organism>
<feature type="compositionally biased region" description="Basic and acidic residues" evidence="1">
    <location>
        <begin position="1"/>
        <end position="10"/>
    </location>
</feature>